<feature type="region of interest" description="Disordered" evidence="1">
    <location>
        <begin position="21"/>
        <end position="45"/>
    </location>
</feature>
<reference evidence="2 3" key="1">
    <citation type="journal article" date="2019" name="Int. J. Syst. Evol. Microbiol.">
        <title>The Global Catalogue of Microorganisms (GCM) 10K type strain sequencing project: providing services to taxonomists for standard genome sequencing and annotation.</title>
        <authorList>
            <consortium name="The Broad Institute Genomics Platform"/>
            <consortium name="The Broad Institute Genome Sequencing Center for Infectious Disease"/>
            <person name="Wu L."/>
            <person name="Ma J."/>
        </authorList>
    </citation>
    <scope>NUCLEOTIDE SEQUENCE [LARGE SCALE GENOMIC DNA]</scope>
    <source>
        <strain evidence="2 3">JCM 5067</strain>
    </source>
</reference>
<evidence type="ECO:0000313" key="3">
    <source>
        <dbReference type="Proteomes" id="UP001500668"/>
    </source>
</evidence>
<protein>
    <submittedName>
        <fullName evidence="2">Uncharacterized protein</fullName>
    </submittedName>
</protein>
<comment type="caution">
    <text evidence="2">The sequence shown here is derived from an EMBL/GenBank/DDBJ whole genome shotgun (WGS) entry which is preliminary data.</text>
</comment>
<name>A0ABN1EY63_9ACTN</name>
<dbReference type="EMBL" id="BAAACA010000001">
    <property type="protein sequence ID" value="GAA0577484.1"/>
    <property type="molecule type" value="Genomic_DNA"/>
</dbReference>
<gene>
    <name evidence="2" type="ORF">GCM10010394_02550</name>
</gene>
<sequence length="76" mass="8042">MTASRWLGWFGSGTYVSKRTESNRGGGTISATRRSAGTWGSRAQSDSGAASVMGLVDTVPHCKRHVRLHGCDACSL</sequence>
<dbReference type="Proteomes" id="UP001500668">
    <property type="component" value="Unassembled WGS sequence"/>
</dbReference>
<keyword evidence="3" id="KW-1185">Reference proteome</keyword>
<organism evidence="2 3">
    <name type="scientific">Streptomyces crystallinus</name>
    <dbReference type="NCBI Taxonomy" id="68191"/>
    <lineage>
        <taxon>Bacteria</taxon>
        <taxon>Bacillati</taxon>
        <taxon>Actinomycetota</taxon>
        <taxon>Actinomycetes</taxon>
        <taxon>Kitasatosporales</taxon>
        <taxon>Streptomycetaceae</taxon>
        <taxon>Streptomyces</taxon>
    </lineage>
</organism>
<accession>A0ABN1EY63</accession>
<evidence type="ECO:0000256" key="1">
    <source>
        <dbReference type="SAM" id="MobiDB-lite"/>
    </source>
</evidence>
<evidence type="ECO:0000313" key="2">
    <source>
        <dbReference type="EMBL" id="GAA0577484.1"/>
    </source>
</evidence>
<proteinExistence type="predicted"/>